<dbReference type="RefSeq" id="WP_013638918.1">
    <property type="nucleotide sequence ID" value="NC_015185.1"/>
</dbReference>
<evidence type="ECO:0000259" key="7">
    <source>
        <dbReference type="SMART" id="SM00278"/>
    </source>
</evidence>
<dbReference type="Pfam" id="PF14520">
    <property type="entry name" value="HHH_5"/>
    <property type="match status" value="1"/>
</dbReference>
<gene>
    <name evidence="6" type="primary">ruvA</name>
    <name evidence="8" type="ordered locus">Dester_1336</name>
</gene>
<keyword evidence="3 6" id="KW-0238">DNA-binding</keyword>
<evidence type="ECO:0000256" key="3">
    <source>
        <dbReference type="ARBA" id="ARBA00023125"/>
    </source>
</evidence>
<reference evidence="9" key="2">
    <citation type="submission" date="2011-02" db="EMBL/GenBank/DDBJ databases">
        <title>The complete genome of Desulfurobacterium thermolithotrophum DSM 11699.</title>
        <authorList>
            <consortium name="US DOE Joint Genome Institute (JGI-PGF)"/>
            <person name="Lucas S."/>
            <person name="Copeland A."/>
            <person name="Lapidus A."/>
            <person name="Bruce D."/>
            <person name="Goodwin L."/>
            <person name="Pitluck S."/>
            <person name="Kyrpides N."/>
            <person name="Mavromatis K."/>
            <person name="Pagani I."/>
            <person name="Ivanova N."/>
            <person name="Mikhailova N."/>
            <person name="Daligault H."/>
            <person name="Detter J.C."/>
            <person name="Tapia R."/>
            <person name="Han C."/>
            <person name="Land M."/>
            <person name="Hauser L."/>
            <person name="Markowitz V."/>
            <person name="Cheng J.-F."/>
            <person name="Hugenholtz P."/>
            <person name="Woyke T."/>
            <person name="Wu D."/>
            <person name="Spring S."/>
            <person name="Brambilla E."/>
            <person name="Klenk H.-P."/>
            <person name="Eisen J.A."/>
        </authorList>
    </citation>
    <scope>NUCLEOTIDE SEQUENCE [LARGE SCALE GENOMIC DNA]</scope>
    <source>
        <strain evidence="9">DSM 11699 / BSA</strain>
    </source>
</reference>
<evidence type="ECO:0000256" key="4">
    <source>
        <dbReference type="ARBA" id="ARBA00023172"/>
    </source>
</evidence>
<dbReference type="GO" id="GO:0048476">
    <property type="term" value="C:Holliday junction resolvase complex"/>
    <property type="evidence" value="ECO:0007669"/>
    <property type="project" value="UniProtKB-UniRule"/>
</dbReference>
<comment type="similarity">
    <text evidence="6">Belongs to the RuvA family.</text>
</comment>
<dbReference type="InterPro" id="IPR013849">
    <property type="entry name" value="DNA_helicase_Holl-junc_RuvA_I"/>
</dbReference>
<dbReference type="KEGG" id="dte:Dester_1336"/>
<comment type="function">
    <text evidence="6">The RuvA-RuvB-RuvC complex processes Holliday junction (HJ) DNA during genetic recombination and DNA repair, while the RuvA-RuvB complex plays an important role in the rescue of blocked DNA replication forks via replication fork reversal (RFR). RuvA specifically binds to HJ cruciform DNA, conferring on it an open structure. The RuvB hexamer acts as an ATP-dependent pump, pulling dsDNA into and through the RuvAB complex. HJ branch migration allows RuvC to scan DNA until it finds its consensus sequence, where it cleaves and resolves the cruciform DNA.</text>
</comment>
<dbReference type="GO" id="GO:0009378">
    <property type="term" value="F:four-way junction helicase activity"/>
    <property type="evidence" value="ECO:0007669"/>
    <property type="project" value="InterPro"/>
</dbReference>
<dbReference type="eggNOG" id="COG0632">
    <property type="taxonomic scope" value="Bacteria"/>
</dbReference>
<keyword evidence="2 6" id="KW-0227">DNA damage</keyword>
<dbReference type="GO" id="GO:0006310">
    <property type="term" value="P:DNA recombination"/>
    <property type="evidence" value="ECO:0007669"/>
    <property type="project" value="UniProtKB-UniRule"/>
</dbReference>
<feature type="domain" description="Helix-hairpin-helix DNA-binding motif class 1" evidence="7">
    <location>
        <begin position="73"/>
        <end position="92"/>
    </location>
</feature>
<comment type="subunit">
    <text evidence="6">Homotetramer. Forms an RuvA(8)-RuvB(12)-Holliday junction (HJ) complex. HJ DNA is sandwiched between 2 RuvA tetramers; dsDNA enters through RuvA and exits via RuvB. An RuvB hexamer assembles on each DNA strand where it exits the tetramer. Each RuvB hexamer is contacted by two RuvA subunits (via domain III) on 2 adjacent RuvB subunits; this complex drives branch migration. In the full resolvosome a probable DNA-RuvA(4)-RuvB(12)-RuvC(2) complex forms which resolves the HJ.</text>
</comment>
<dbReference type="EMBL" id="CP002543">
    <property type="protein sequence ID" value="ADY73968.1"/>
    <property type="molecule type" value="Genomic_DNA"/>
</dbReference>
<dbReference type="InterPro" id="IPR000085">
    <property type="entry name" value="RuvA"/>
</dbReference>
<keyword evidence="1 6" id="KW-0963">Cytoplasm</keyword>
<dbReference type="SUPFAM" id="SSF47781">
    <property type="entry name" value="RuvA domain 2-like"/>
    <property type="match status" value="1"/>
</dbReference>
<evidence type="ECO:0000256" key="6">
    <source>
        <dbReference type="HAMAP-Rule" id="MF_00031"/>
    </source>
</evidence>
<dbReference type="AlphaFoldDB" id="F0S1G5"/>
<keyword evidence="8" id="KW-0067">ATP-binding</keyword>
<dbReference type="SUPFAM" id="SSF50249">
    <property type="entry name" value="Nucleic acid-binding proteins"/>
    <property type="match status" value="1"/>
</dbReference>
<name>F0S1G5_DESTD</name>
<dbReference type="InterPro" id="IPR011114">
    <property type="entry name" value="RuvA_C"/>
</dbReference>
<keyword evidence="9" id="KW-1185">Reference proteome</keyword>
<protein>
    <recommendedName>
        <fullName evidence="6">Holliday junction branch migration complex subunit RuvA</fullName>
    </recommendedName>
</protein>
<dbReference type="Gene3D" id="1.10.150.20">
    <property type="entry name" value="5' to 3' exonuclease, C-terminal subdomain"/>
    <property type="match status" value="1"/>
</dbReference>
<dbReference type="GO" id="GO:0005524">
    <property type="term" value="F:ATP binding"/>
    <property type="evidence" value="ECO:0007669"/>
    <property type="project" value="InterPro"/>
</dbReference>
<dbReference type="FunCoup" id="F0S1G5">
    <property type="interactions" value="195"/>
</dbReference>
<dbReference type="InParanoid" id="F0S1G5"/>
<keyword evidence="4 6" id="KW-0233">DNA recombination</keyword>
<dbReference type="GO" id="GO:0006281">
    <property type="term" value="P:DNA repair"/>
    <property type="evidence" value="ECO:0007669"/>
    <property type="project" value="UniProtKB-UniRule"/>
</dbReference>
<feature type="region of interest" description="Domain III" evidence="6">
    <location>
        <begin position="143"/>
        <end position="188"/>
    </location>
</feature>
<keyword evidence="8" id="KW-0547">Nucleotide-binding</keyword>
<dbReference type="SMART" id="SM00278">
    <property type="entry name" value="HhH1"/>
    <property type="match status" value="2"/>
</dbReference>
<evidence type="ECO:0000313" key="9">
    <source>
        <dbReference type="Proteomes" id="UP000007102"/>
    </source>
</evidence>
<keyword evidence="5 6" id="KW-0234">DNA repair</keyword>
<evidence type="ECO:0000313" key="8">
    <source>
        <dbReference type="EMBL" id="ADY73968.1"/>
    </source>
</evidence>
<keyword evidence="8" id="KW-0347">Helicase</keyword>
<dbReference type="CDD" id="cd14332">
    <property type="entry name" value="UBA_RuvA_C"/>
    <property type="match status" value="1"/>
</dbReference>
<dbReference type="GO" id="GO:0000400">
    <property type="term" value="F:four-way junction DNA binding"/>
    <property type="evidence" value="ECO:0007669"/>
    <property type="project" value="UniProtKB-UniRule"/>
</dbReference>
<dbReference type="Proteomes" id="UP000007102">
    <property type="component" value="Chromosome"/>
</dbReference>
<dbReference type="GO" id="GO:0009379">
    <property type="term" value="C:Holliday junction helicase complex"/>
    <property type="evidence" value="ECO:0007669"/>
    <property type="project" value="InterPro"/>
</dbReference>
<comment type="subcellular location">
    <subcellularLocation>
        <location evidence="6">Cytoplasm</location>
    </subcellularLocation>
</comment>
<dbReference type="InterPro" id="IPR010994">
    <property type="entry name" value="RuvA_2-like"/>
</dbReference>
<evidence type="ECO:0000256" key="2">
    <source>
        <dbReference type="ARBA" id="ARBA00022763"/>
    </source>
</evidence>
<dbReference type="HOGENOM" id="CLU_087936_3_0_0"/>
<organism evidence="8 9">
    <name type="scientific">Desulfurobacterium thermolithotrophum (strain DSM 11699 / BSA)</name>
    <dbReference type="NCBI Taxonomy" id="868864"/>
    <lineage>
        <taxon>Bacteria</taxon>
        <taxon>Pseudomonadati</taxon>
        <taxon>Aquificota</taxon>
        <taxon>Aquificia</taxon>
        <taxon>Desulfurobacteriales</taxon>
        <taxon>Desulfurobacteriaceae</taxon>
        <taxon>Desulfurobacterium</taxon>
    </lineage>
</organism>
<sequence length="188" mass="21226">MIDYLKGKVIFKYSDSISLLCGSIAFRVFVPLNLLTEIREGDKVALFVKFTLPSEGTPSLYGFKTREERVFFEELLKIPKVGSKVAMSVISHFSLDELRNIVSTKDVKTLSTVPGLGKKLSERVILELKDKPIFGEERNIPSELLEILTALSYSRKEVVKAVEGIDLKDRSIEELVKEVVKKLSGRKF</sequence>
<evidence type="ECO:0000256" key="1">
    <source>
        <dbReference type="ARBA" id="ARBA00022490"/>
    </source>
</evidence>
<feature type="region of interest" description="Domain I" evidence="6">
    <location>
        <begin position="1"/>
        <end position="64"/>
    </location>
</feature>
<dbReference type="NCBIfam" id="TIGR00084">
    <property type="entry name" value="ruvA"/>
    <property type="match status" value="1"/>
</dbReference>
<dbReference type="HAMAP" id="MF_00031">
    <property type="entry name" value="DNA_HJ_migration_RuvA"/>
    <property type="match status" value="1"/>
</dbReference>
<dbReference type="GO" id="GO:0005737">
    <property type="term" value="C:cytoplasm"/>
    <property type="evidence" value="ECO:0007669"/>
    <property type="project" value="UniProtKB-SubCell"/>
</dbReference>
<keyword evidence="8" id="KW-0378">Hydrolase</keyword>
<comment type="domain">
    <text evidence="6">Has three domains with a flexible linker between the domains II and III and assumes an 'L' shape. Domain III is highly mobile and contacts RuvB.</text>
</comment>
<dbReference type="InterPro" id="IPR003583">
    <property type="entry name" value="Hlx-hairpin-Hlx_DNA-bd_motif"/>
</dbReference>
<proteinExistence type="inferred from homology"/>
<dbReference type="Gene3D" id="2.40.50.140">
    <property type="entry name" value="Nucleic acid-binding proteins"/>
    <property type="match status" value="1"/>
</dbReference>
<reference evidence="8 9" key="1">
    <citation type="journal article" date="2011" name="Stand. Genomic Sci.">
        <title>Complete genome sequence of the thermophilic sulfur-reducer Desulfurobacterium thermolithotrophum type strain (BSA(T)) from a deep-sea hydrothermal vent.</title>
        <authorList>
            <person name="Goker M."/>
            <person name="Daligault H."/>
            <person name="Mwirichia R."/>
            <person name="Lapidus A."/>
            <person name="Lucas S."/>
            <person name="Deshpande S."/>
            <person name="Pagani I."/>
            <person name="Tapia R."/>
            <person name="Cheng J.F."/>
            <person name="Goodwin L."/>
            <person name="Pitluck S."/>
            <person name="Liolios K."/>
            <person name="Ivanova N."/>
            <person name="Mavromatis K."/>
            <person name="Mikhailova N."/>
            <person name="Pati A."/>
            <person name="Chen A."/>
            <person name="Palaniappan K."/>
            <person name="Han C."/>
            <person name="Land M."/>
            <person name="Hauser L."/>
            <person name="Pan C."/>
            <person name="Brambilla E.M."/>
            <person name="Rohde M."/>
            <person name="Spring S."/>
            <person name="Sikorski J."/>
            <person name="Wirth R."/>
            <person name="Detter J.C."/>
            <person name="Woyke T."/>
            <person name="Bristow J."/>
            <person name="Eisen J.A."/>
            <person name="Markowitz V."/>
            <person name="Hugenholtz P."/>
            <person name="Kyrpides N.C."/>
            <person name="Klenk H.P."/>
        </authorList>
    </citation>
    <scope>NUCLEOTIDE SEQUENCE [LARGE SCALE GENOMIC DNA]</scope>
    <source>
        <strain evidence="9">DSM 11699 / BSA</strain>
    </source>
</reference>
<accession>F0S1G5</accession>
<comment type="caution">
    <text evidence="6">Lacks conserved residue(s) required for the propagation of feature annotation.</text>
</comment>
<dbReference type="InterPro" id="IPR012340">
    <property type="entry name" value="NA-bd_OB-fold"/>
</dbReference>
<dbReference type="OrthoDB" id="5293449at2"/>
<dbReference type="STRING" id="868864.Dester_1336"/>
<feature type="domain" description="Helix-hairpin-helix DNA-binding motif class 1" evidence="7">
    <location>
        <begin position="108"/>
        <end position="127"/>
    </location>
</feature>
<dbReference type="Pfam" id="PF01330">
    <property type="entry name" value="RuvA_N"/>
    <property type="match status" value="1"/>
</dbReference>
<evidence type="ECO:0000256" key="5">
    <source>
        <dbReference type="ARBA" id="ARBA00023204"/>
    </source>
</evidence>